<evidence type="ECO:0000313" key="9">
    <source>
        <dbReference type="EMBL" id="CAH1286605.1"/>
    </source>
</evidence>
<dbReference type="SUPFAM" id="SSF88713">
    <property type="entry name" value="Glycoside hydrolase/deacetylase"/>
    <property type="match status" value="1"/>
</dbReference>
<dbReference type="InterPro" id="IPR011682">
    <property type="entry name" value="Glyco_hydro_38_C"/>
</dbReference>
<dbReference type="InterPro" id="IPR028995">
    <property type="entry name" value="Glyco_hydro_57/38_cen_sf"/>
</dbReference>
<dbReference type="FunFam" id="1.20.1270.50:FF:000002">
    <property type="entry name" value="Alpha-mannosidase"/>
    <property type="match status" value="1"/>
</dbReference>
<evidence type="ECO:0000256" key="6">
    <source>
        <dbReference type="ARBA" id="ARBA00023157"/>
    </source>
</evidence>
<dbReference type="GO" id="GO:0004559">
    <property type="term" value="F:alpha-mannosidase activity"/>
    <property type="evidence" value="ECO:0007669"/>
    <property type="project" value="InterPro"/>
</dbReference>
<keyword evidence="5" id="KW-0862">Zinc</keyword>
<comment type="cofactor">
    <cofactor evidence="1">
        <name>Zn(2+)</name>
        <dbReference type="ChEBI" id="CHEBI:29105"/>
    </cofactor>
</comment>
<keyword evidence="6" id="KW-1015">Disulfide bond</keyword>
<organism evidence="9 10">
    <name type="scientific">Diabrotica balteata</name>
    <name type="common">Banded cucumber beetle</name>
    <dbReference type="NCBI Taxonomy" id="107213"/>
    <lineage>
        <taxon>Eukaryota</taxon>
        <taxon>Metazoa</taxon>
        <taxon>Ecdysozoa</taxon>
        <taxon>Arthropoda</taxon>
        <taxon>Hexapoda</taxon>
        <taxon>Insecta</taxon>
        <taxon>Pterygota</taxon>
        <taxon>Neoptera</taxon>
        <taxon>Endopterygota</taxon>
        <taxon>Coleoptera</taxon>
        <taxon>Polyphaga</taxon>
        <taxon>Cucujiformia</taxon>
        <taxon>Chrysomeloidea</taxon>
        <taxon>Chrysomelidae</taxon>
        <taxon>Galerucinae</taxon>
        <taxon>Diabroticina</taxon>
        <taxon>Diabroticites</taxon>
        <taxon>Diabrotica</taxon>
    </lineage>
</organism>
<dbReference type="Gene3D" id="1.20.1270.50">
    <property type="entry name" value="Glycoside hydrolase family 38, central domain"/>
    <property type="match status" value="2"/>
</dbReference>
<evidence type="ECO:0000256" key="1">
    <source>
        <dbReference type="ARBA" id="ARBA00001947"/>
    </source>
</evidence>
<accession>A0A9P0E1E0</accession>
<evidence type="ECO:0000256" key="4">
    <source>
        <dbReference type="ARBA" id="ARBA00022801"/>
    </source>
</evidence>
<comment type="similarity">
    <text evidence="2">Belongs to the glycosyl hydrolase 38 family.</text>
</comment>
<dbReference type="GO" id="GO:0005764">
    <property type="term" value="C:lysosome"/>
    <property type="evidence" value="ECO:0007669"/>
    <property type="project" value="TreeGrafter"/>
</dbReference>
<evidence type="ECO:0000256" key="3">
    <source>
        <dbReference type="ARBA" id="ARBA00022723"/>
    </source>
</evidence>
<dbReference type="SUPFAM" id="SSF88688">
    <property type="entry name" value="Families 57/38 glycoside transferase middle domain"/>
    <property type="match status" value="1"/>
</dbReference>
<dbReference type="InterPro" id="IPR011330">
    <property type="entry name" value="Glyco_hydro/deAcase_b/a-brl"/>
</dbReference>
<dbReference type="FunFam" id="1.20.1270.50:FF:000003">
    <property type="entry name" value="Alpha-mannosidase"/>
    <property type="match status" value="1"/>
</dbReference>
<reference evidence="9" key="1">
    <citation type="submission" date="2022-01" db="EMBL/GenBank/DDBJ databases">
        <authorList>
            <person name="King R."/>
        </authorList>
    </citation>
    <scope>NUCLEOTIDE SEQUENCE</scope>
</reference>
<dbReference type="InterPro" id="IPR037094">
    <property type="entry name" value="Glyco_hydro_38_cen_sf"/>
</dbReference>
<dbReference type="InterPro" id="IPR027291">
    <property type="entry name" value="Glyco_hydro_38_N_sf"/>
</dbReference>
<dbReference type="InterPro" id="IPR011013">
    <property type="entry name" value="Gal_mutarotase_sf_dom"/>
</dbReference>
<dbReference type="FunFam" id="2.70.98.30:FF:000003">
    <property type="entry name" value="Alpha-mannosidase"/>
    <property type="match status" value="1"/>
</dbReference>
<dbReference type="InterPro" id="IPR041147">
    <property type="entry name" value="GH38_C"/>
</dbReference>
<dbReference type="Gene3D" id="2.60.40.1360">
    <property type="match status" value="1"/>
</dbReference>
<dbReference type="Gene3D" id="2.70.98.30">
    <property type="entry name" value="Golgi alpha-mannosidase II, domain 4"/>
    <property type="match status" value="1"/>
</dbReference>
<gene>
    <name evidence="9" type="ORF">DIABBA_LOCUS13640</name>
</gene>
<dbReference type="GO" id="GO:0006013">
    <property type="term" value="P:mannose metabolic process"/>
    <property type="evidence" value="ECO:0007669"/>
    <property type="project" value="InterPro"/>
</dbReference>
<dbReference type="GO" id="GO:0046872">
    <property type="term" value="F:metal ion binding"/>
    <property type="evidence" value="ECO:0007669"/>
    <property type="project" value="UniProtKB-KW"/>
</dbReference>
<dbReference type="PANTHER" id="PTHR11607:SF3">
    <property type="entry name" value="LYSOSOMAL ALPHA-MANNOSIDASE"/>
    <property type="match status" value="1"/>
</dbReference>
<evidence type="ECO:0000256" key="7">
    <source>
        <dbReference type="ARBA" id="ARBA00023295"/>
    </source>
</evidence>
<dbReference type="Pfam" id="PF09261">
    <property type="entry name" value="Alpha-mann_mid"/>
    <property type="match status" value="1"/>
</dbReference>
<dbReference type="Pfam" id="PF07748">
    <property type="entry name" value="Glyco_hydro_38C"/>
    <property type="match status" value="1"/>
</dbReference>
<dbReference type="SMART" id="SM00872">
    <property type="entry name" value="Alpha-mann_mid"/>
    <property type="match status" value="1"/>
</dbReference>
<dbReference type="Gene3D" id="2.60.40.1180">
    <property type="entry name" value="Golgi alpha-mannosidase II"/>
    <property type="match status" value="1"/>
</dbReference>
<dbReference type="OrthoDB" id="2016903at2759"/>
<dbReference type="Pfam" id="PF17677">
    <property type="entry name" value="Glyco_hydro38C2"/>
    <property type="match status" value="1"/>
</dbReference>
<evidence type="ECO:0000259" key="8">
    <source>
        <dbReference type="SMART" id="SM00872"/>
    </source>
</evidence>
<protein>
    <recommendedName>
        <fullName evidence="8">Glycoside hydrolase family 38 central domain-containing protein</fullName>
    </recommendedName>
</protein>
<evidence type="ECO:0000256" key="2">
    <source>
        <dbReference type="ARBA" id="ARBA00009792"/>
    </source>
</evidence>
<keyword evidence="4" id="KW-0378">Hydrolase</keyword>
<feature type="domain" description="Glycoside hydrolase family 38 central" evidence="8">
    <location>
        <begin position="114"/>
        <end position="188"/>
    </location>
</feature>
<dbReference type="PANTHER" id="PTHR11607">
    <property type="entry name" value="ALPHA-MANNOSIDASE"/>
    <property type="match status" value="1"/>
</dbReference>
<dbReference type="EMBL" id="OU898284">
    <property type="protein sequence ID" value="CAH1286605.1"/>
    <property type="molecule type" value="Genomic_DNA"/>
</dbReference>
<evidence type="ECO:0000313" key="10">
    <source>
        <dbReference type="Proteomes" id="UP001153709"/>
    </source>
</evidence>
<keyword evidence="3" id="KW-0479">Metal-binding</keyword>
<proteinExistence type="inferred from homology"/>
<dbReference type="InterPro" id="IPR013780">
    <property type="entry name" value="Glyco_hydro_b"/>
</dbReference>
<sequence>MICGDEQIVDDFDSIYYNLDEKVNRFSAALDEYVKLYSEDNRNILVTMGGDFQYQQASYIFDNIDRLIKGFKNHKKYNLIYSTPSCYLKSIHDSKVNLTLKTDDFFPYSSDEHSFWTGYFSSRPTLKRFERVGHNILQATKQMYALSSTRRHDEKLTDLNQAMGTLQHHNAITGTQKTHVTSDYIRTLTAAITKVEEPVTEILSELLDAKTKLDWSLSSCVLTNVSICSTSQKSDKFVVAVYNPLAWNITHYVRLPVEEGQYIINGPDGKEEYDLIEPLSSFSFVKIKDEHPSAFELIFAAKNVEPLGLKIYHIEKQNTKVEQDNEDPSQLTVFKLNEKTNLLHNVTLNDITLKVKQNFFIYKSGIETADNNIVRSGAYVFRPTEDKPEELTDVTLVKTYIGTFVEEVIQKWTSDSADIYQAIRWYKNENHVELDWLVGNINIKDNVGKEIVSRFEVIDFNNKNIFYTDSNGRETIQRIKDKRGDYSYDSTKEPVASNYYPVTSKIVVKDEDKNIQVAVLTDRSQGGTSLETNQIELMVHRRTITDDGMGVGEPLSETEFDSEIGMYARGSHYLVIGDTKKVNKYGTTATGQERILAHKKLLQPWIGLSSTKQTFDELEKSINLKYSAINEELPENINILTLEPWISDNVLLRFEHIMEKGEDPKLSTKAIFKLKNLIKGIDAHTITETTLGANVPLTELHDEPRYVWNIKNETSKGVSLVIRNIGANGELSLNPMQIRTFIVSRKSNNSSKNMAPFTLFIFLVLSKMFFM</sequence>
<dbReference type="Gene3D" id="3.20.110.10">
    <property type="entry name" value="Glycoside hydrolase 38, N terminal domain"/>
    <property type="match status" value="1"/>
</dbReference>
<dbReference type="InterPro" id="IPR015341">
    <property type="entry name" value="Glyco_hydro_38_cen"/>
</dbReference>
<dbReference type="AlphaFoldDB" id="A0A9P0E1E0"/>
<dbReference type="InterPro" id="IPR050843">
    <property type="entry name" value="Glycosyl_Hydrlase_38"/>
</dbReference>
<dbReference type="Proteomes" id="UP001153709">
    <property type="component" value="Chromosome 9"/>
</dbReference>
<keyword evidence="7" id="KW-0326">Glycosidase</keyword>
<evidence type="ECO:0000256" key="5">
    <source>
        <dbReference type="ARBA" id="ARBA00022833"/>
    </source>
</evidence>
<keyword evidence="10" id="KW-1185">Reference proteome</keyword>
<dbReference type="GO" id="GO:0030246">
    <property type="term" value="F:carbohydrate binding"/>
    <property type="evidence" value="ECO:0007669"/>
    <property type="project" value="InterPro"/>
</dbReference>
<dbReference type="SUPFAM" id="SSF74650">
    <property type="entry name" value="Galactose mutarotase-like"/>
    <property type="match status" value="1"/>
</dbReference>
<name>A0A9P0E1E0_DIABA</name>